<organism evidence="9 10">
    <name type="scientific">Raineyella antarctica</name>
    <dbReference type="NCBI Taxonomy" id="1577474"/>
    <lineage>
        <taxon>Bacteria</taxon>
        <taxon>Bacillati</taxon>
        <taxon>Actinomycetota</taxon>
        <taxon>Actinomycetes</taxon>
        <taxon>Propionibacteriales</taxon>
        <taxon>Propionibacteriaceae</taxon>
        <taxon>Raineyella</taxon>
    </lineage>
</organism>
<evidence type="ECO:0000313" key="10">
    <source>
        <dbReference type="Proteomes" id="UP000199086"/>
    </source>
</evidence>
<evidence type="ECO:0000256" key="6">
    <source>
        <dbReference type="SAM" id="MobiDB-lite"/>
    </source>
</evidence>
<proteinExistence type="predicted"/>
<comment type="subcellular location">
    <subcellularLocation>
        <location evidence="1">Cell membrane</location>
        <topology evidence="1">Multi-pass membrane protein</topology>
    </subcellularLocation>
</comment>
<dbReference type="STRING" id="1577474.GA0111570_10345"/>
<evidence type="ECO:0000256" key="2">
    <source>
        <dbReference type="ARBA" id="ARBA00022475"/>
    </source>
</evidence>
<dbReference type="Pfam" id="PF13396">
    <property type="entry name" value="PLDc_N"/>
    <property type="match status" value="1"/>
</dbReference>
<feature type="region of interest" description="Disordered" evidence="6">
    <location>
        <begin position="61"/>
        <end position="84"/>
    </location>
</feature>
<dbReference type="EMBL" id="FMYF01000003">
    <property type="protein sequence ID" value="SDB80728.1"/>
    <property type="molecule type" value="Genomic_DNA"/>
</dbReference>
<keyword evidence="5 7" id="KW-0472">Membrane</keyword>
<evidence type="ECO:0000256" key="7">
    <source>
        <dbReference type="SAM" id="Phobius"/>
    </source>
</evidence>
<accession>A0A1G6GFE4</accession>
<dbReference type="GO" id="GO:0005886">
    <property type="term" value="C:plasma membrane"/>
    <property type="evidence" value="ECO:0007669"/>
    <property type="project" value="UniProtKB-SubCell"/>
</dbReference>
<evidence type="ECO:0000256" key="5">
    <source>
        <dbReference type="ARBA" id="ARBA00023136"/>
    </source>
</evidence>
<protein>
    <submittedName>
        <fullName evidence="9">Phospholipase_D-nuclease N-terminal</fullName>
    </submittedName>
</protein>
<feature type="compositionally biased region" description="Basic and acidic residues" evidence="6">
    <location>
        <begin position="67"/>
        <end position="84"/>
    </location>
</feature>
<evidence type="ECO:0000256" key="3">
    <source>
        <dbReference type="ARBA" id="ARBA00022692"/>
    </source>
</evidence>
<evidence type="ECO:0000256" key="4">
    <source>
        <dbReference type="ARBA" id="ARBA00022989"/>
    </source>
</evidence>
<name>A0A1G6GFE4_9ACTN</name>
<evidence type="ECO:0000313" key="9">
    <source>
        <dbReference type="EMBL" id="SDB80728.1"/>
    </source>
</evidence>
<keyword evidence="3 7" id="KW-0812">Transmembrane</keyword>
<keyword evidence="2" id="KW-1003">Cell membrane</keyword>
<evidence type="ECO:0000256" key="1">
    <source>
        <dbReference type="ARBA" id="ARBA00004651"/>
    </source>
</evidence>
<dbReference type="InterPro" id="IPR027379">
    <property type="entry name" value="CLS_N"/>
</dbReference>
<dbReference type="OrthoDB" id="3298527at2"/>
<keyword evidence="4 7" id="KW-1133">Transmembrane helix</keyword>
<sequence>MGRYLPILIAVMLAIYAITDMAQTDSVKVNFMPKWMWFALIVLVPFAGAIAWLVWGRRNAGGGGRGGDPRDSAPDNDPEFLRRL</sequence>
<reference evidence="9 10" key="1">
    <citation type="submission" date="2016-06" db="EMBL/GenBank/DDBJ databases">
        <authorList>
            <person name="Olsen C.W."/>
            <person name="Carey S."/>
            <person name="Hinshaw L."/>
            <person name="Karasin A.I."/>
        </authorList>
    </citation>
    <scope>NUCLEOTIDE SEQUENCE [LARGE SCALE GENOMIC DNA]</scope>
    <source>
        <strain evidence="9 10">LZ-22</strain>
    </source>
</reference>
<feature type="transmembrane region" description="Helical" evidence="7">
    <location>
        <begin position="35"/>
        <end position="55"/>
    </location>
</feature>
<gene>
    <name evidence="9" type="ORF">GA0111570_10345</name>
</gene>
<dbReference type="AlphaFoldDB" id="A0A1G6GFE4"/>
<keyword evidence="10" id="KW-1185">Reference proteome</keyword>
<evidence type="ECO:0000259" key="8">
    <source>
        <dbReference type="Pfam" id="PF13396"/>
    </source>
</evidence>
<feature type="domain" description="Cardiolipin synthase N-terminal" evidence="8">
    <location>
        <begin position="13"/>
        <end position="57"/>
    </location>
</feature>
<dbReference type="Proteomes" id="UP000199086">
    <property type="component" value="Unassembled WGS sequence"/>
</dbReference>
<dbReference type="RefSeq" id="WP_092607305.1">
    <property type="nucleotide sequence ID" value="NZ_FMYF01000003.1"/>
</dbReference>